<dbReference type="InterPro" id="IPR013320">
    <property type="entry name" value="ConA-like_dom_sf"/>
</dbReference>
<dbReference type="AlphaFoldDB" id="A0A5C3K967"/>
<sequence>MPAPAPPLALTMILNIQGAAFYNSFEWENIPDPTHGRVNYVDRRTSQEQNLTFANADTFILRADSTSFLNPSGPGRNSVRIRSRRAYTTHVAVFDIRHMPQGCGTWPAVWEVQGSNWPYGGEVDILEGVNDEGPNAATLHTGPGCTMPTSREGFSGVRVENNCDATVNGNVGCPVRFPSPASYGPSFNAIGGGFYAMERTPSFIKVWHWARDDASVPNEVKFGNGGGGVSPDNWGAPIALFPNNQCNINQHFGPHNIVINLTLCGDWAGSVYAQSGCPSTCVDFVNGNPQAFAQAYFDIAGVRVYEQ</sequence>
<dbReference type="CDD" id="cd02181">
    <property type="entry name" value="GH16_fungal_Lam16A_glucanase"/>
    <property type="match status" value="1"/>
</dbReference>
<name>A0A5C3K967_COPMA</name>
<proteinExistence type="predicted"/>
<reference evidence="2 3" key="1">
    <citation type="journal article" date="2019" name="Nat. Ecol. Evol.">
        <title>Megaphylogeny resolves global patterns of mushroom evolution.</title>
        <authorList>
            <person name="Varga T."/>
            <person name="Krizsan K."/>
            <person name="Foldi C."/>
            <person name="Dima B."/>
            <person name="Sanchez-Garcia M."/>
            <person name="Sanchez-Ramirez S."/>
            <person name="Szollosi G.J."/>
            <person name="Szarkandi J.G."/>
            <person name="Papp V."/>
            <person name="Albert L."/>
            <person name="Andreopoulos W."/>
            <person name="Angelini C."/>
            <person name="Antonin V."/>
            <person name="Barry K.W."/>
            <person name="Bougher N.L."/>
            <person name="Buchanan P."/>
            <person name="Buyck B."/>
            <person name="Bense V."/>
            <person name="Catcheside P."/>
            <person name="Chovatia M."/>
            <person name="Cooper J."/>
            <person name="Damon W."/>
            <person name="Desjardin D."/>
            <person name="Finy P."/>
            <person name="Geml J."/>
            <person name="Haridas S."/>
            <person name="Hughes K."/>
            <person name="Justo A."/>
            <person name="Karasinski D."/>
            <person name="Kautmanova I."/>
            <person name="Kiss B."/>
            <person name="Kocsube S."/>
            <person name="Kotiranta H."/>
            <person name="LaButti K.M."/>
            <person name="Lechner B.E."/>
            <person name="Liimatainen K."/>
            <person name="Lipzen A."/>
            <person name="Lukacs Z."/>
            <person name="Mihaltcheva S."/>
            <person name="Morgado L.N."/>
            <person name="Niskanen T."/>
            <person name="Noordeloos M.E."/>
            <person name="Ohm R.A."/>
            <person name="Ortiz-Santana B."/>
            <person name="Ovrebo C."/>
            <person name="Racz N."/>
            <person name="Riley R."/>
            <person name="Savchenko A."/>
            <person name="Shiryaev A."/>
            <person name="Soop K."/>
            <person name="Spirin V."/>
            <person name="Szebenyi C."/>
            <person name="Tomsovsky M."/>
            <person name="Tulloss R.E."/>
            <person name="Uehling J."/>
            <person name="Grigoriev I.V."/>
            <person name="Vagvolgyi C."/>
            <person name="Papp T."/>
            <person name="Martin F.M."/>
            <person name="Miettinen O."/>
            <person name="Hibbett D.S."/>
            <person name="Nagy L.G."/>
        </authorList>
    </citation>
    <scope>NUCLEOTIDE SEQUENCE [LARGE SCALE GENOMIC DNA]</scope>
    <source>
        <strain evidence="2 3">CBS 121175</strain>
    </source>
</reference>
<dbReference type="EMBL" id="ML210783">
    <property type="protein sequence ID" value="TFK16481.1"/>
    <property type="molecule type" value="Genomic_DNA"/>
</dbReference>
<evidence type="ECO:0000313" key="2">
    <source>
        <dbReference type="EMBL" id="TFK16481.1"/>
    </source>
</evidence>
<dbReference type="GO" id="GO:0004553">
    <property type="term" value="F:hydrolase activity, hydrolyzing O-glycosyl compounds"/>
    <property type="evidence" value="ECO:0007669"/>
    <property type="project" value="InterPro"/>
</dbReference>
<dbReference type="InterPro" id="IPR050546">
    <property type="entry name" value="Glycosyl_Hydrlase_16"/>
</dbReference>
<feature type="domain" description="GH16" evidence="1">
    <location>
        <begin position="25"/>
        <end position="276"/>
    </location>
</feature>
<dbReference type="STRING" id="230819.A0A5C3K967"/>
<organism evidence="2 3">
    <name type="scientific">Coprinopsis marcescibilis</name>
    <name type="common">Agaric fungus</name>
    <name type="synonym">Psathyrella marcescibilis</name>
    <dbReference type="NCBI Taxonomy" id="230819"/>
    <lineage>
        <taxon>Eukaryota</taxon>
        <taxon>Fungi</taxon>
        <taxon>Dikarya</taxon>
        <taxon>Basidiomycota</taxon>
        <taxon>Agaricomycotina</taxon>
        <taxon>Agaricomycetes</taxon>
        <taxon>Agaricomycetidae</taxon>
        <taxon>Agaricales</taxon>
        <taxon>Agaricineae</taxon>
        <taxon>Psathyrellaceae</taxon>
        <taxon>Coprinopsis</taxon>
    </lineage>
</organism>
<dbReference type="OrthoDB" id="192832at2759"/>
<dbReference type="PROSITE" id="PS51762">
    <property type="entry name" value="GH16_2"/>
    <property type="match status" value="1"/>
</dbReference>
<dbReference type="GO" id="GO:0009251">
    <property type="term" value="P:glucan catabolic process"/>
    <property type="evidence" value="ECO:0007669"/>
    <property type="project" value="TreeGrafter"/>
</dbReference>
<dbReference type="PANTHER" id="PTHR10963:SF24">
    <property type="entry name" value="GLYCOSIDASE C21B10.07-RELATED"/>
    <property type="match status" value="1"/>
</dbReference>
<evidence type="ECO:0000259" key="1">
    <source>
        <dbReference type="PROSITE" id="PS51762"/>
    </source>
</evidence>
<protein>
    <submittedName>
        <fullName evidence="2">Family 16 glycosyl hydrolase</fullName>
    </submittedName>
</protein>
<evidence type="ECO:0000313" key="3">
    <source>
        <dbReference type="Proteomes" id="UP000307440"/>
    </source>
</evidence>
<dbReference type="SUPFAM" id="SSF49899">
    <property type="entry name" value="Concanavalin A-like lectins/glucanases"/>
    <property type="match status" value="1"/>
</dbReference>
<keyword evidence="2" id="KW-0378">Hydrolase</keyword>
<accession>A0A5C3K967</accession>
<dbReference type="Gene3D" id="2.60.120.200">
    <property type="match status" value="1"/>
</dbReference>
<gene>
    <name evidence="2" type="ORF">FA15DRAFT_690077</name>
</gene>
<dbReference type="PANTHER" id="PTHR10963">
    <property type="entry name" value="GLYCOSYL HYDROLASE-RELATED"/>
    <property type="match status" value="1"/>
</dbReference>
<keyword evidence="3" id="KW-1185">Reference proteome</keyword>
<dbReference type="Pfam" id="PF26113">
    <property type="entry name" value="GH16_XgeA"/>
    <property type="match status" value="1"/>
</dbReference>
<dbReference type="InterPro" id="IPR000757">
    <property type="entry name" value="Beta-glucanase-like"/>
</dbReference>
<dbReference type="Proteomes" id="UP000307440">
    <property type="component" value="Unassembled WGS sequence"/>
</dbReference>